<dbReference type="PANTHER" id="PTHR42785">
    <property type="entry name" value="DNA TOPOISOMERASE, TYPE IA, CORE"/>
    <property type="match status" value="1"/>
</dbReference>
<name>A0A4U1B8W4_9GAMM</name>
<dbReference type="GO" id="GO:0005694">
    <property type="term" value="C:chromosome"/>
    <property type="evidence" value="ECO:0007669"/>
    <property type="project" value="InterPro"/>
</dbReference>
<dbReference type="RefSeq" id="WP_136854401.1">
    <property type="nucleotide sequence ID" value="NZ_SWCI01000016.1"/>
</dbReference>
<evidence type="ECO:0000259" key="1">
    <source>
        <dbReference type="Pfam" id="PF01396"/>
    </source>
</evidence>
<accession>A0A4U1B8W4</accession>
<comment type="caution">
    <text evidence="2">The sequence shown here is derived from an EMBL/GenBank/DDBJ whole genome shotgun (WGS) entry which is preliminary data.</text>
</comment>
<organism evidence="2 3">
    <name type="scientific">Ferrimonas sediminicola</name>
    <dbReference type="NCBI Taxonomy" id="2569538"/>
    <lineage>
        <taxon>Bacteria</taxon>
        <taxon>Pseudomonadati</taxon>
        <taxon>Pseudomonadota</taxon>
        <taxon>Gammaproteobacteria</taxon>
        <taxon>Alteromonadales</taxon>
        <taxon>Ferrimonadaceae</taxon>
        <taxon>Ferrimonas</taxon>
    </lineage>
</organism>
<dbReference type="Pfam" id="PF01396">
    <property type="entry name" value="Zn_ribbon_Top1"/>
    <property type="match status" value="4"/>
</dbReference>
<dbReference type="OrthoDB" id="6412825at2"/>
<feature type="domain" description="DNA topoisomerase type IA zn finger" evidence="1">
    <location>
        <begin position="21"/>
        <end position="56"/>
    </location>
</feature>
<gene>
    <name evidence="2" type="ORF">FCL40_16480</name>
</gene>
<dbReference type="Gene3D" id="3.30.65.10">
    <property type="entry name" value="Bacterial Topoisomerase I, domain 1"/>
    <property type="match status" value="3"/>
</dbReference>
<dbReference type="GO" id="GO:0003917">
    <property type="term" value="F:DNA topoisomerase type I (single strand cut, ATP-independent) activity"/>
    <property type="evidence" value="ECO:0007669"/>
    <property type="project" value="InterPro"/>
</dbReference>
<sequence length="186" mass="21053">MSRIDDGLFNVHEHALEREYEVCPRCGSELHILNGKRGQFLGCQSYPACDYSRPLSHKEVGIIEVMEDQPCPKCERPLALKSGRYGFYIGCTGYPECDFIVREEEEDSQVECPECGKGHLVHRSGRSGKPFYGCSSYPKCKYVVNAPPHPDSCPDCGWGILVEKRVRGEMRLICPQRACKYRGKTI</sequence>
<feature type="domain" description="DNA topoisomerase type IA zn finger" evidence="1">
    <location>
        <begin position="110"/>
        <end position="148"/>
    </location>
</feature>
<dbReference type="GO" id="GO:0006265">
    <property type="term" value="P:DNA topological change"/>
    <property type="evidence" value="ECO:0007669"/>
    <property type="project" value="InterPro"/>
</dbReference>
<proteinExistence type="predicted"/>
<reference evidence="2 3" key="1">
    <citation type="submission" date="2019-04" db="EMBL/GenBank/DDBJ databases">
        <authorList>
            <person name="Hwang J.C."/>
        </authorList>
    </citation>
    <scope>NUCLEOTIDE SEQUENCE [LARGE SCALE GENOMIC DNA]</scope>
    <source>
        <strain evidence="2 3">IMCC35001</strain>
    </source>
</reference>
<dbReference type="InterPro" id="IPR013498">
    <property type="entry name" value="Topo_IA_Znf"/>
</dbReference>
<dbReference type="PANTHER" id="PTHR42785:SF1">
    <property type="entry name" value="DNA TOPOISOMERASE"/>
    <property type="match status" value="1"/>
</dbReference>
<evidence type="ECO:0000313" key="2">
    <source>
        <dbReference type="EMBL" id="TKB46966.1"/>
    </source>
</evidence>
<dbReference type="InterPro" id="IPR000380">
    <property type="entry name" value="Topo_IA"/>
</dbReference>
<dbReference type="SUPFAM" id="SSF57783">
    <property type="entry name" value="Zinc beta-ribbon"/>
    <property type="match status" value="3"/>
</dbReference>
<dbReference type="Proteomes" id="UP000305674">
    <property type="component" value="Unassembled WGS sequence"/>
</dbReference>
<keyword evidence="3" id="KW-1185">Reference proteome</keyword>
<dbReference type="EMBL" id="SWCI01000016">
    <property type="protein sequence ID" value="TKB46966.1"/>
    <property type="molecule type" value="Genomic_DNA"/>
</dbReference>
<dbReference type="GO" id="GO:0003677">
    <property type="term" value="F:DNA binding"/>
    <property type="evidence" value="ECO:0007669"/>
    <property type="project" value="InterPro"/>
</dbReference>
<feature type="domain" description="DNA topoisomerase type IA zn finger" evidence="1">
    <location>
        <begin position="152"/>
        <end position="168"/>
    </location>
</feature>
<protein>
    <recommendedName>
        <fullName evidence="1">DNA topoisomerase type IA zn finger domain-containing protein</fullName>
    </recommendedName>
</protein>
<dbReference type="AlphaFoldDB" id="A0A4U1B8W4"/>
<evidence type="ECO:0000313" key="3">
    <source>
        <dbReference type="Proteomes" id="UP000305674"/>
    </source>
</evidence>
<feature type="domain" description="DNA topoisomerase type IA zn finger" evidence="1">
    <location>
        <begin position="69"/>
        <end position="104"/>
    </location>
</feature>